<keyword evidence="10" id="KW-1185">Reference proteome</keyword>
<evidence type="ECO:0000256" key="1">
    <source>
        <dbReference type="ARBA" id="ARBA00004651"/>
    </source>
</evidence>
<dbReference type="GO" id="GO:0050916">
    <property type="term" value="P:sensory perception of sweet taste"/>
    <property type="evidence" value="ECO:0007669"/>
    <property type="project" value="UniProtKB-ARBA"/>
</dbReference>
<evidence type="ECO:0000256" key="7">
    <source>
        <dbReference type="ARBA" id="ARBA00023170"/>
    </source>
</evidence>
<feature type="transmembrane region" description="Helical" evidence="8">
    <location>
        <begin position="80"/>
        <end position="103"/>
    </location>
</feature>
<comment type="similarity">
    <text evidence="2">Belongs to the insect chemoreceptor superfamily. Gustatory receptor (GR) family. Gr5a subfamily.</text>
</comment>
<proteinExistence type="inferred from homology"/>
<comment type="caution">
    <text evidence="9">The sequence shown here is derived from an EMBL/GenBank/DDBJ whole genome shotgun (WGS) entry which is preliminary data.</text>
</comment>
<keyword evidence="5 8" id="KW-1133">Transmembrane helix</keyword>
<organism evidence="9 10">
    <name type="scientific">Allacma fusca</name>
    <dbReference type="NCBI Taxonomy" id="39272"/>
    <lineage>
        <taxon>Eukaryota</taxon>
        <taxon>Metazoa</taxon>
        <taxon>Ecdysozoa</taxon>
        <taxon>Arthropoda</taxon>
        <taxon>Hexapoda</taxon>
        <taxon>Collembola</taxon>
        <taxon>Symphypleona</taxon>
        <taxon>Sminthuridae</taxon>
        <taxon>Allacma</taxon>
    </lineage>
</organism>
<reference evidence="9" key="1">
    <citation type="submission" date="2021-06" db="EMBL/GenBank/DDBJ databases">
        <authorList>
            <person name="Hodson N. C."/>
            <person name="Mongue J. A."/>
            <person name="Jaron S. K."/>
        </authorList>
    </citation>
    <scope>NUCLEOTIDE SEQUENCE</scope>
</reference>
<name>A0A8J2JYE7_9HEXA</name>
<dbReference type="EMBL" id="CAJVCH010169635">
    <property type="protein sequence ID" value="CAG7728862.1"/>
    <property type="molecule type" value="Genomic_DNA"/>
</dbReference>
<evidence type="ECO:0000256" key="3">
    <source>
        <dbReference type="ARBA" id="ARBA00022475"/>
    </source>
</evidence>
<dbReference type="GO" id="GO:0005886">
    <property type="term" value="C:plasma membrane"/>
    <property type="evidence" value="ECO:0007669"/>
    <property type="project" value="UniProtKB-SubCell"/>
</dbReference>
<protein>
    <submittedName>
        <fullName evidence="9">Uncharacterized protein</fullName>
    </submittedName>
</protein>
<sequence length="194" mass="21871">MNSNQGNKKSNDAFVTNRSLKLVTIQISEDYRSVEQEEDNVSKQIKLILIFGKFIGLIPIEGILKSNPLNLNFRHGSMNALISIVVMIMVAVYAGISLISIFTRSISSVNELGGTISKMIFCSIGIFLYAYFYTKSRQLIEILRGWNNLDIYFSRPDISLFRDANLVAFIILSSAIMENFVNHLTLFPVFVSPD</sequence>
<dbReference type="InterPro" id="IPR009318">
    <property type="entry name" value="Gustatory_rcpt"/>
</dbReference>
<keyword evidence="6 8" id="KW-0472">Membrane</keyword>
<gene>
    <name evidence="9" type="ORF">AFUS01_LOCUS17613</name>
</gene>
<feature type="non-terminal residue" evidence="9">
    <location>
        <position position="1"/>
    </location>
</feature>
<dbReference type="GO" id="GO:0008527">
    <property type="term" value="F:taste receptor activity"/>
    <property type="evidence" value="ECO:0007669"/>
    <property type="project" value="InterPro"/>
</dbReference>
<dbReference type="PANTHER" id="PTHR21421:SF29">
    <property type="entry name" value="GUSTATORY RECEPTOR 5A FOR TREHALOSE-RELATED"/>
    <property type="match status" value="1"/>
</dbReference>
<dbReference type="Proteomes" id="UP000708208">
    <property type="component" value="Unassembled WGS sequence"/>
</dbReference>
<evidence type="ECO:0000313" key="9">
    <source>
        <dbReference type="EMBL" id="CAG7728862.1"/>
    </source>
</evidence>
<evidence type="ECO:0000256" key="5">
    <source>
        <dbReference type="ARBA" id="ARBA00022989"/>
    </source>
</evidence>
<dbReference type="Pfam" id="PF06151">
    <property type="entry name" value="Trehalose_recp"/>
    <property type="match status" value="1"/>
</dbReference>
<evidence type="ECO:0000313" key="10">
    <source>
        <dbReference type="Proteomes" id="UP000708208"/>
    </source>
</evidence>
<keyword evidence="3" id="KW-1003">Cell membrane</keyword>
<feature type="transmembrane region" description="Helical" evidence="8">
    <location>
        <begin position="115"/>
        <end position="134"/>
    </location>
</feature>
<comment type="subcellular location">
    <subcellularLocation>
        <location evidence="1">Cell membrane</location>
        <topology evidence="1">Multi-pass membrane protein</topology>
    </subcellularLocation>
</comment>
<evidence type="ECO:0000256" key="2">
    <source>
        <dbReference type="ARBA" id="ARBA00005327"/>
    </source>
</evidence>
<accession>A0A8J2JYE7</accession>
<dbReference type="AlphaFoldDB" id="A0A8J2JYE7"/>
<evidence type="ECO:0000256" key="4">
    <source>
        <dbReference type="ARBA" id="ARBA00022692"/>
    </source>
</evidence>
<evidence type="ECO:0000256" key="8">
    <source>
        <dbReference type="SAM" id="Phobius"/>
    </source>
</evidence>
<keyword evidence="7" id="KW-0675">Receptor</keyword>
<keyword evidence="4 8" id="KW-0812">Transmembrane</keyword>
<dbReference type="PANTHER" id="PTHR21421">
    <property type="entry name" value="GUSTATORY RECEPTOR"/>
    <property type="match status" value="1"/>
</dbReference>
<evidence type="ECO:0000256" key="6">
    <source>
        <dbReference type="ARBA" id="ARBA00023136"/>
    </source>
</evidence>